<dbReference type="GO" id="GO:1903108">
    <property type="term" value="P:regulation of mitochondrial transcription"/>
    <property type="evidence" value="ECO:0007669"/>
    <property type="project" value="TreeGrafter"/>
</dbReference>
<evidence type="ECO:0000259" key="3">
    <source>
        <dbReference type="Pfam" id="PF25818"/>
    </source>
</evidence>
<dbReference type="EMBL" id="JAIFRP010000062">
    <property type="protein sequence ID" value="KAK2580273.1"/>
    <property type="molecule type" value="Genomic_DNA"/>
</dbReference>
<dbReference type="PROSITE" id="PS50889">
    <property type="entry name" value="S4"/>
    <property type="match status" value="1"/>
</dbReference>
<dbReference type="PANTHER" id="PTHR13633:SF3">
    <property type="entry name" value="MITOCHONDRIAL TRANSCRIPTION RESCUE FACTOR 1"/>
    <property type="match status" value="1"/>
</dbReference>
<dbReference type="Proteomes" id="UP001258017">
    <property type="component" value="Unassembled WGS sequence"/>
</dbReference>
<name>A0AAD9RII9_9HYME</name>
<keyword evidence="5" id="KW-1185">Reference proteome</keyword>
<comment type="caution">
    <text evidence="4">The sequence shown here is derived from an EMBL/GenBank/DDBJ whole genome shotgun (WGS) entry which is preliminary data.</text>
</comment>
<dbReference type="PANTHER" id="PTHR13633">
    <property type="entry name" value="MITOCHONDRIAL TRANSCRIPTION RESCUE FACTOR 1"/>
    <property type="match status" value="1"/>
</dbReference>
<dbReference type="Pfam" id="PF25818">
    <property type="entry name" value="MTRES1_C"/>
    <property type="match status" value="1"/>
</dbReference>
<dbReference type="InterPro" id="IPR057896">
    <property type="entry name" value="MTRES1_C"/>
</dbReference>
<dbReference type="AlphaFoldDB" id="A0AAD9RII9"/>
<feature type="compositionally biased region" description="Acidic residues" evidence="2">
    <location>
        <begin position="70"/>
        <end position="83"/>
    </location>
</feature>
<reference evidence="4" key="2">
    <citation type="journal article" date="2023" name="Commun. Biol.">
        <title>Intrasexual cuticular hydrocarbon dimorphism in a wasp sheds light on hydrocarbon biosynthesis genes in Hymenoptera.</title>
        <authorList>
            <person name="Moris V.C."/>
            <person name="Podsiadlowski L."/>
            <person name="Martin S."/>
            <person name="Oeyen J.P."/>
            <person name="Donath A."/>
            <person name="Petersen M."/>
            <person name="Wilbrandt J."/>
            <person name="Misof B."/>
            <person name="Liedtke D."/>
            <person name="Thamm M."/>
            <person name="Scheiner R."/>
            <person name="Schmitt T."/>
            <person name="Niehuis O."/>
        </authorList>
    </citation>
    <scope>NUCLEOTIDE SEQUENCE</scope>
    <source>
        <strain evidence="4">GBR_01_08_01A</strain>
    </source>
</reference>
<accession>A0AAD9RII9</accession>
<keyword evidence="1" id="KW-0694">RNA-binding</keyword>
<proteinExistence type="predicted"/>
<sequence>MNKILGIILRRSILQNTPLLYCGHYQPQLYYHINRDAPINSFCVQNDCNLSLIKRFKHKKKGSVKKEQMDDLESDEEDEEFEVDESKSKSTIITTKVNSLRVDVVAKAGLGVSRKKIEEAFYDSRIRVNGEKVFKLSAEVKVDDEIDLIRGRSNENTNLLIVSRITVLSIEPISEGIRLKLSKDKSLLIEEYSVPWKN</sequence>
<feature type="domain" description="Mitochondrial transcription rescue factor 1 C-terminal" evidence="3">
    <location>
        <begin position="95"/>
        <end position="168"/>
    </location>
</feature>
<gene>
    <name evidence="4" type="ORF">KPH14_012520</name>
</gene>
<evidence type="ECO:0000313" key="4">
    <source>
        <dbReference type="EMBL" id="KAK2580273.1"/>
    </source>
</evidence>
<evidence type="ECO:0000256" key="2">
    <source>
        <dbReference type="SAM" id="MobiDB-lite"/>
    </source>
</evidence>
<dbReference type="CDD" id="cd00165">
    <property type="entry name" value="S4"/>
    <property type="match status" value="1"/>
</dbReference>
<dbReference type="InterPro" id="IPR036986">
    <property type="entry name" value="S4_RNA-bd_sf"/>
</dbReference>
<evidence type="ECO:0000313" key="5">
    <source>
        <dbReference type="Proteomes" id="UP001258017"/>
    </source>
</evidence>
<evidence type="ECO:0000256" key="1">
    <source>
        <dbReference type="PROSITE-ProRule" id="PRU00182"/>
    </source>
</evidence>
<reference evidence="4" key="1">
    <citation type="submission" date="2021-08" db="EMBL/GenBank/DDBJ databases">
        <authorList>
            <person name="Misof B."/>
            <person name="Oliver O."/>
            <person name="Podsiadlowski L."/>
            <person name="Donath A."/>
            <person name="Peters R."/>
            <person name="Mayer C."/>
            <person name="Rust J."/>
            <person name="Gunkel S."/>
            <person name="Lesny P."/>
            <person name="Martin S."/>
            <person name="Oeyen J.P."/>
            <person name="Petersen M."/>
            <person name="Panagiotis P."/>
            <person name="Wilbrandt J."/>
            <person name="Tanja T."/>
        </authorList>
    </citation>
    <scope>NUCLEOTIDE SEQUENCE</scope>
    <source>
        <strain evidence="4">GBR_01_08_01A</strain>
        <tissue evidence="4">Thorax + abdomen</tissue>
    </source>
</reference>
<dbReference type="GO" id="GO:0003723">
    <property type="term" value="F:RNA binding"/>
    <property type="evidence" value="ECO:0007669"/>
    <property type="project" value="UniProtKB-KW"/>
</dbReference>
<dbReference type="SUPFAM" id="SSF55174">
    <property type="entry name" value="Alpha-L RNA-binding motif"/>
    <property type="match status" value="1"/>
</dbReference>
<dbReference type="GO" id="GO:0005739">
    <property type="term" value="C:mitochondrion"/>
    <property type="evidence" value="ECO:0007669"/>
    <property type="project" value="TreeGrafter"/>
</dbReference>
<protein>
    <recommendedName>
        <fullName evidence="3">Mitochondrial transcription rescue factor 1 C-terminal domain-containing protein</fullName>
    </recommendedName>
</protein>
<feature type="region of interest" description="Disordered" evidence="2">
    <location>
        <begin position="64"/>
        <end position="83"/>
    </location>
</feature>
<organism evidence="4 5">
    <name type="scientific">Odynerus spinipes</name>
    <dbReference type="NCBI Taxonomy" id="1348599"/>
    <lineage>
        <taxon>Eukaryota</taxon>
        <taxon>Metazoa</taxon>
        <taxon>Ecdysozoa</taxon>
        <taxon>Arthropoda</taxon>
        <taxon>Hexapoda</taxon>
        <taxon>Insecta</taxon>
        <taxon>Pterygota</taxon>
        <taxon>Neoptera</taxon>
        <taxon>Endopterygota</taxon>
        <taxon>Hymenoptera</taxon>
        <taxon>Apocrita</taxon>
        <taxon>Aculeata</taxon>
        <taxon>Vespoidea</taxon>
        <taxon>Vespidae</taxon>
        <taxon>Eumeninae</taxon>
        <taxon>Odynerus</taxon>
    </lineage>
</organism>
<dbReference type="Gene3D" id="3.10.290.10">
    <property type="entry name" value="RNA-binding S4 domain"/>
    <property type="match status" value="1"/>
</dbReference>